<dbReference type="Pfam" id="PF02561">
    <property type="entry name" value="FliS"/>
    <property type="match status" value="1"/>
</dbReference>
<evidence type="ECO:0000256" key="5">
    <source>
        <dbReference type="ARBA" id="ARBA00023186"/>
    </source>
</evidence>
<evidence type="ECO:0000313" key="8">
    <source>
        <dbReference type="Proteomes" id="UP000216101"/>
    </source>
</evidence>
<accession>A0A266Q541</accession>
<dbReference type="AlphaFoldDB" id="A0A266Q541"/>
<dbReference type="PANTHER" id="PTHR34773:SF1">
    <property type="entry name" value="FLAGELLAR SECRETION CHAPERONE FLIS"/>
    <property type="match status" value="1"/>
</dbReference>
<evidence type="ECO:0000256" key="6">
    <source>
        <dbReference type="PIRNR" id="PIRNR039090"/>
    </source>
</evidence>
<dbReference type="CDD" id="cd16098">
    <property type="entry name" value="FliS"/>
    <property type="match status" value="1"/>
</dbReference>
<gene>
    <name evidence="7" type="ORF">CBP51_17495</name>
</gene>
<dbReference type="PANTHER" id="PTHR34773">
    <property type="entry name" value="FLAGELLAR SECRETION CHAPERONE FLIS"/>
    <property type="match status" value="1"/>
</dbReference>
<keyword evidence="7" id="KW-0969">Cilium</keyword>
<keyword evidence="3 6" id="KW-0963">Cytoplasm</keyword>
<keyword evidence="7" id="KW-0966">Cell projection</keyword>
<keyword evidence="7" id="KW-0282">Flagellum</keyword>
<dbReference type="Gene3D" id="1.20.120.340">
    <property type="entry name" value="Flagellar protein FliS"/>
    <property type="match status" value="1"/>
</dbReference>
<evidence type="ECO:0000256" key="4">
    <source>
        <dbReference type="ARBA" id="ARBA00022795"/>
    </source>
</evidence>
<protein>
    <recommendedName>
        <fullName evidence="6">Flagellar secretion chaperone FliS</fullName>
    </recommendedName>
</protein>
<dbReference type="RefSeq" id="WP_094985917.1">
    <property type="nucleotide sequence ID" value="NZ_NHNI01000002.1"/>
</dbReference>
<dbReference type="InterPro" id="IPR003713">
    <property type="entry name" value="FliS"/>
</dbReference>
<keyword evidence="8" id="KW-1185">Reference proteome</keyword>
<dbReference type="SUPFAM" id="SSF101116">
    <property type="entry name" value="Flagellar export chaperone FliS"/>
    <property type="match status" value="1"/>
</dbReference>
<comment type="subcellular location">
    <subcellularLocation>
        <location evidence="1 6">Cytoplasm</location>
        <location evidence="1 6">Cytosol</location>
    </subcellularLocation>
</comment>
<proteinExistence type="inferred from homology"/>
<name>A0A266Q541_9GAMM</name>
<organism evidence="7 8">
    <name type="scientific">Cellvibrio mixtus</name>
    <dbReference type="NCBI Taxonomy" id="39650"/>
    <lineage>
        <taxon>Bacteria</taxon>
        <taxon>Pseudomonadati</taxon>
        <taxon>Pseudomonadota</taxon>
        <taxon>Gammaproteobacteria</taxon>
        <taxon>Cellvibrionales</taxon>
        <taxon>Cellvibrionaceae</taxon>
        <taxon>Cellvibrio</taxon>
    </lineage>
</organism>
<dbReference type="Proteomes" id="UP000216101">
    <property type="component" value="Unassembled WGS sequence"/>
</dbReference>
<dbReference type="InterPro" id="IPR036584">
    <property type="entry name" value="FliS_sf"/>
</dbReference>
<evidence type="ECO:0000256" key="1">
    <source>
        <dbReference type="ARBA" id="ARBA00004514"/>
    </source>
</evidence>
<comment type="similarity">
    <text evidence="2 6">Belongs to the FliS family.</text>
</comment>
<evidence type="ECO:0000256" key="2">
    <source>
        <dbReference type="ARBA" id="ARBA00008787"/>
    </source>
</evidence>
<dbReference type="GO" id="GO:0044780">
    <property type="term" value="P:bacterial-type flagellum assembly"/>
    <property type="evidence" value="ECO:0007669"/>
    <property type="project" value="InterPro"/>
</dbReference>
<dbReference type="GO" id="GO:0005829">
    <property type="term" value="C:cytosol"/>
    <property type="evidence" value="ECO:0007669"/>
    <property type="project" value="UniProtKB-SubCell"/>
</dbReference>
<evidence type="ECO:0000256" key="3">
    <source>
        <dbReference type="ARBA" id="ARBA00022490"/>
    </source>
</evidence>
<dbReference type="GO" id="GO:0071973">
    <property type="term" value="P:bacterial-type flagellum-dependent cell motility"/>
    <property type="evidence" value="ECO:0007669"/>
    <property type="project" value="TreeGrafter"/>
</dbReference>
<keyword evidence="5" id="KW-0143">Chaperone</keyword>
<dbReference type="EMBL" id="NHNI01000002">
    <property type="protein sequence ID" value="OZY84952.1"/>
    <property type="molecule type" value="Genomic_DNA"/>
</dbReference>
<dbReference type="PIRSF" id="PIRSF039090">
    <property type="entry name" value="Flis"/>
    <property type="match status" value="1"/>
</dbReference>
<comment type="caution">
    <text evidence="7">The sequence shown here is derived from an EMBL/GenBank/DDBJ whole genome shotgun (WGS) entry which is preliminary data.</text>
</comment>
<reference evidence="8" key="1">
    <citation type="submission" date="2017-05" db="EMBL/GenBank/DDBJ databases">
        <authorList>
            <person name="Barney B.M."/>
        </authorList>
    </citation>
    <scope>NUCLEOTIDE SEQUENCE [LARGE SCALE GENOMIC DNA]</scope>
    <source>
        <strain evidence="8">PSBB022</strain>
    </source>
</reference>
<evidence type="ECO:0000313" key="7">
    <source>
        <dbReference type="EMBL" id="OZY84952.1"/>
    </source>
</evidence>
<sequence length="135" mass="14720">MSNYNPQEALKQYQKLGVESEVSHASPHRLIQLLFEGALGRLAAAQGAMERGDLAVKGEMLGKAIGIVGGLRSSLDMEAGELSERLDQLYEYINLRLLEASTQNDIDKVTEVIQLLKTVKSGWDEISPQAAPKAP</sequence>
<dbReference type="STRING" id="1209072.GCA_000766945_00929"/>
<keyword evidence="4 6" id="KW-1005">Bacterial flagellum biogenesis</keyword>
<dbReference type="NCBIfam" id="TIGR00208">
    <property type="entry name" value="fliS"/>
    <property type="match status" value="1"/>
</dbReference>